<keyword evidence="6" id="KW-1185">Reference proteome</keyword>
<feature type="domain" description="GGDEF" evidence="4">
    <location>
        <begin position="296"/>
        <end position="382"/>
    </location>
</feature>
<dbReference type="Proteomes" id="UP000000442">
    <property type="component" value="Chromosome"/>
</dbReference>
<dbReference type="GO" id="GO:0006355">
    <property type="term" value="P:regulation of DNA-templated transcription"/>
    <property type="evidence" value="ECO:0007669"/>
    <property type="project" value="InterPro"/>
</dbReference>
<keyword evidence="5" id="KW-0808">Transferase</keyword>
<organism evidence="5 6">
    <name type="scientific">Desulforapulum autotrophicum (strain ATCC 43914 / DSM 3382 / VKM B-1955 / HRM2)</name>
    <name type="common">Desulfobacterium autotrophicum</name>
    <dbReference type="NCBI Taxonomy" id="177437"/>
    <lineage>
        <taxon>Bacteria</taxon>
        <taxon>Pseudomonadati</taxon>
        <taxon>Thermodesulfobacteriota</taxon>
        <taxon>Desulfobacteria</taxon>
        <taxon>Desulfobacterales</taxon>
        <taxon>Desulfobacteraceae</taxon>
        <taxon>Desulforapulum</taxon>
    </lineage>
</organism>
<dbReference type="PROSITE" id="PS50112">
    <property type="entry name" value="PAS"/>
    <property type="match status" value="1"/>
</dbReference>
<dbReference type="PANTHER" id="PTHR44757:SF2">
    <property type="entry name" value="BIOFILM ARCHITECTURE MAINTENANCE PROTEIN MBAA"/>
    <property type="match status" value="1"/>
</dbReference>
<dbReference type="AlphaFoldDB" id="C0QKB8"/>
<dbReference type="HOGENOM" id="CLU_000445_11_4_7"/>
<dbReference type="PROSITE" id="PS50113">
    <property type="entry name" value="PAC"/>
    <property type="match status" value="1"/>
</dbReference>
<accession>C0QKB8</accession>
<dbReference type="SMART" id="SM00267">
    <property type="entry name" value="GGDEF"/>
    <property type="match status" value="1"/>
</dbReference>
<reference evidence="5 6" key="1">
    <citation type="journal article" date="2009" name="Environ. Microbiol.">
        <title>Genome sequence of Desulfobacterium autotrophicum HRM2, a marine sulfate reducer oxidizing organic carbon completely to carbon dioxide.</title>
        <authorList>
            <person name="Strittmatter A.W."/>
            <person name="Liesegang H."/>
            <person name="Rabus R."/>
            <person name="Decker I."/>
            <person name="Amann J."/>
            <person name="Andres S."/>
            <person name="Henne A."/>
            <person name="Fricke W.F."/>
            <person name="Martinez-Arias R."/>
            <person name="Bartels D."/>
            <person name="Goesmann A."/>
            <person name="Krause L."/>
            <person name="Puehler A."/>
            <person name="Klenk H.P."/>
            <person name="Richter M."/>
            <person name="Schuler M."/>
            <person name="Gloeckner F.O."/>
            <person name="Meyerdierks A."/>
            <person name="Gottschalk G."/>
            <person name="Amann R."/>
        </authorList>
    </citation>
    <scope>NUCLEOTIDE SEQUENCE [LARGE SCALE GENOMIC DNA]</scope>
    <source>
        <strain evidence="6">ATCC 43914 / DSM 3382 / HRM2</strain>
    </source>
</reference>
<dbReference type="PANTHER" id="PTHR44757">
    <property type="entry name" value="DIGUANYLATE CYCLASE DGCP"/>
    <property type="match status" value="1"/>
</dbReference>
<evidence type="ECO:0000259" key="4">
    <source>
        <dbReference type="PROSITE" id="PS50887"/>
    </source>
</evidence>
<dbReference type="Pfam" id="PF00989">
    <property type="entry name" value="PAS"/>
    <property type="match status" value="1"/>
</dbReference>
<dbReference type="CDD" id="cd01949">
    <property type="entry name" value="GGDEF"/>
    <property type="match status" value="1"/>
</dbReference>
<evidence type="ECO:0000256" key="1">
    <source>
        <dbReference type="SAM" id="MobiDB-lite"/>
    </source>
</evidence>
<dbReference type="Pfam" id="PF13426">
    <property type="entry name" value="PAS_9"/>
    <property type="match status" value="1"/>
</dbReference>
<dbReference type="InterPro" id="IPR000014">
    <property type="entry name" value="PAS"/>
</dbReference>
<gene>
    <name evidence="5" type="ordered locus">HRM2_08760</name>
</gene>
<name>C0QKB8_DESAH</name>
<protein>
    <submittedName>
        <fullName evidence="5">Two domain sensory box histidine kinase (PAS/PAC domain/GGDEF domain protein)</fullName>
    </submittedName>
</protein>
<dbReference type="InterPro" id="IPR013767">
    <property type="entry name" value="PAS_fold"/>
</dbReference>
<dbReference type="Pfam" id="PF00990">
    <property type="entry name" value="GGDEF"/>
    <property type="match status" value="1"/>
</dbReference>
<feature type="region of interest" description="Disordered" evidence="1">
    <location>
        <begin position="351"/>
        <end position="382"/>
    </location>
</feature>
<dbReference type="RefSeq" id="WP_012663229.1">
    <property type="nucleotide sequence ID" value="NC_012108.1"/>
</dbReference>
<dbReference type="NCBIfam" id="TIGR00229">
    <property type="entry name" value="sensory_box"/>
    <property type="match status" value="2"/>
</dbReference>
<dbReference type="InterPro" id="IPR000700">
    <property type="entry name" value="PAS-assoc_C"/>
</dbReference>
<feature type="domain" description="PAS" evidence="2">
    <location>
        <begin position="136"/>
        <end position="180"/>
    </location>
</feature>
<evidence type="ECO:0000313" key="6">
    <source>
        <dbReference type="Proteomes" id="UP000000442"/>
    </source>
</evidence>
<dbReference type="InterPro" id="IPR000160">
    <property type="entry name" value="GGDEF_dom"/>
</dbReference>
<dbReference type="InterPro" id="IPR035965">
    <property type="entry name" value="PAS-like_dom_sf"/>
</dbReference>
<dbReference type="STRING" id="177437.HRM2_08760"/>
<dbReference type="InterPro" id="IPR029787">
    <property type="entry name" value="Nucleotide_cyclase"/>
</dbReference>
<evidence type="ECO:0000259" key="2">
    <source>
        <dbReference type="PROSITE" id="PS50112"/>
    </source>
</evidence>
<feature type="compositionally biased region" description="Basic and acidic residues" evidence="1">
    <location>
        <begin position="365"/>
        <end position="382"/>
    </location>
</feature>
<dbReference type="Gene3D" id="3.30.450.20">
    <property type="entry name" value="PAS domain"/>
    <property type="match status" value="2"/>
</dbReference>
<dbReference type="KEGG" id="dat:HRM2_08760"/>
<dbReference type="eggNOG" id="COG2199">
    <property type="taxonomic scope" value="Bacteria"/>
</dbReference>
<dbReference type="EMBL" id="CP001087">
    <property type="protein sequence ID" value="ACN13989.1"/>
    <property type="molecule type" value="Genomic_DNA"/>
</dbReference>
<sequence>MFFHGTHKELTESIEAIGAGFAIYEHIPGNDSFVLISCNNLYEELLGKAKNEAFGLNLMSIFPRYVERPITESFRLCKTEQVALEGEIMIEYKGEERYWRSIISPILETINGEFRIIQTCVEITEKKILERKLSLSMKRFEAVVQSAYDGIITIDANQNVKLINNAARQIFGYSAEEIIGGPLVHFLPQKFREKHVGYVEGFKNSRVDSRPMQTRAAVRGIRKDGREIPIEVTISKIRVEDSMEMTAVIRDISEKNKLMEELLIASREDSLTNLFNRRHFTEILSSEILRFKRFEHECCLLMLDIDHFKQINDTFGHEAGDKALKELAKTLTQTVRETDFVGRWGGGRIHGSFAGNQTFSRSKGRREDKNQHRSHGNFDRRR</sequence>
<dbReference type="PROSITE" id="PS50887">
    <property type="entry name" value="GGDEF"/>
    <property type="match status" value="1"/>
</dbReference>
<dbReference type="SUPFAM" id="SSF55073">
    <property type="entry name" value="Nucleotide cyclase"/>
    <property type="match status" value="1"/>
</dbReference>
<evidence type="ECO:0000259" key="3">
    <source>
        <dbReference type="PROSITE" id="PS50113"/>
    </source>
</evidence>
<dbReference type="GO" id="GO:0016301">
    <property type="term" value="F:kinase activity"/>
    <property type="evidence" value="ECO:0007669"/>
    <property type="project" value="UniProtKB-KW"/>
</dbReference>
<dbReference type="InterPro" id="IPR043128">
    <property type="entry name" value="Rev_trsase/Diguanyl_cyclase"/>
</dbReference>
<keyword evidence="5" id="KW-0418">Kinase</keyword>
<dbReference type="eggNOG" id="COG3290">
    <property type="taxonomic scope" value="Bacteria"/>
</dbReference>
<dbReference type="NCBIfam" id="TIGR00254">
    <property type="entry name" value="GGDEF"/>
    <property type="match status" value="1"/>
</dbReference>
<dbReference type="CDD" id="cd00130">
    <property type="entry name" value="PAS"/>
    <property type="match status" value="1"/>
</dbReference>
<dbReference type="SMART" id="SM00091">
    <property type="entry name" value="PAS"/>
    <property type="match status" value="1"/>
</dbReference>
<dbReference type="Gene3D" id="3.30.70.270">
    <property type="match status" value="1"/>
</dbReference>
<evidence type="ECO:0000313" key="5">
    <source>
        <dbReference type="EMBL" id="ACN13989.1"/>
    </source>
</evidence>
<dbReference type="InterPro" id="IPR052155">
    <property type="entry name" value="Biofilm_reg_signaling"/>
</dbReference>
<proteinExistence type="predicted"/>
<dbReference type="SUPFAM" id="SSF55785">
    <property type="entry name" value="PYP-like sensor domain (PAS domain)"/>
    <property type="match status" value="2"/>
</dbReference>
<feature type="domain" description="PAC" evidence="3">
    <location>
        <begin position="214"/>
        <end position="264"/>
    </location>
</feature>